<evidence type="ECO:0000256" key="1">
    <source>
        <dbReference type="ARBA" id="ARBA00023054"/>
    </source>
</evidence>
<reference evidence="2 3" key="1">
    <citation type="submission" date="2020-08" db="EMBL/GenBank/DDBJ databases">
        <title>Aphidius gifuensis genome sequencing and assembly.</title>
        <authorList>
            <person name="Du Z."/>
        </authorList>
    </citation>
    <scope>NUCLEOTIDE SEQUENCE [LARGE SCALE GENOMIC DNA]</scope>
    <source>
        <strain evidence="2">YNYX2018</strain>
        <tissue evidence="2">Adults</tissue>
    </source>
</reference>
<name>A0A834XYZ6_APHGI</name>
<dbReference type="GO" id="GO:0005768">
    <property type="term" value="C:endosome"/>
    <property type="evidence" value="ECO:0007669"/>
    <property type="project" value="TreeGrafter"/>
</dbReference>
<keyword evidence="3" id="KW-1185">Reference proteome</keyword>
<gene>
    <name evidence="2" type="ORF">HCN44_010022</name>
</gene>
<protein>
    <submittedName>
        <fullName evidence="2">Uncharacterized protein</fullName>
    </submittedName>
</protein>
<dbReference type="Proteomes" id="UP000639338">
    <property type="component" value="Unassembled WGS sequence"/>
</dbReference>
<dbReference type="GO" id="GO:0000323">
    <property type="term" value="C:lytic vacuole"/>
    <property type="evidence" value="ECO:0007669"/>
    <property type="project" value="TreeGrafter"/>
</dbReference>
<proteinExistence type="predicted"/>
<organism evidence="2 3">
    <name type="scientific">Aphidius gifuensis</name>
    <name type="common">Parasitoid wasp</name>
    <dbReference type="NCBI Taxonomy" id="684658"/>
    <lineage>
        <taxon>Eukaryota</taxon>
        <taxon>Metazoa</taxon>
        <taxon>Ecdysozoa</taxon>
        <taxon>Arthropoda</taxon>
        <taxon>Hexapoda</taxon>
        <taxon>Insecta</taxon>
        <taxon>Pterygota</taxon>
        <taxon>Neoptera</taxon>
        <taxon>Endopterygota</taxon>
        <taxon>Hymenoptera</taxon>
        <taxon>Apocrita</taxon>
        <taxon>Ichneumonoidea</taxon>
        <taxon>Braconidae</taxon>
        <taxon>Aphidiinae</taxon>
        <taxon>Aphidius</taxon>
    </lineage>
</organism>
<keyword evidence="1" id="KW-0175">Coiled coil</keyword>
<dbReference type="OrthoDB" id="72772at2759"/>
<dbReference type="GO" id="GO:0000149">
    <property type="term" value="F:SNARE binding"/>
    <property type="evidence" value="ECO:0007669"/>
    <property type="project" value="TreeGrafter"/>
</dbReference>
<sequence length="864" mass="99808">MMEMKASQVLVRDLDLTLQPRTSPRYKVWLPLATQQLRLRSLCQIIGYNLETDKKFEICWFYFTLHRSTMSSPFYTSEPIDNTSPKWTSLEVPTLHATGLSTANEIVLRLWRRTKVDDPSTDVTIFTWGISFTGLVYMGPKLSSNNLESMLHNNSLIFHLHGGFFVPSYCLNNSPQFRRYLYMSVSNSEICQSYTVEQLIKLRNQMKYMKEITDNVQILKDKIATGENNEIIKNYKQTKLNKLLLKPKIINKEKKIEILNIKKQLEIEKFRKKLLEQERIRKVSDIRKLNKLHLSMMEDNQDKGLLLMERYRELNKDIERLREWRQNHIEIREIYLQKTAQLSYRRRKLMSDLSLIFDIKYNNDNKLTINNVHLPDSEELNIYKNDLNISVGLGYVVQTIDVVSKLLNIPTRYPIINNGSRCKIIDHISDDIRDKDRQFPLFSRNKDKLKFHYGVYLLNKNISQLRWYCGLPTIDLRCTLLNLSTLLNFKYNNQQIFDNTKRTLSGSSLNTEQNELPSTPPLQKLLFDKMNMNNSNNNINRQMFNIKTYNKKFLSSSLDQGLDKSLAFNKFNNYTKRICKSYDFTIDNNNNSNNKKSLSLPRDAISNSSDDENINIFNKNIDIVDKSLSATSSSELLDTEIEISIPLSITKIHSDDSTLKKTSSTSISSCEIALNSSSQNDCVDMIINNNNNSKKIDEESSCGDGSPSTISIIDKINYNISQETINDNNNTTINLANKKIINNSNSFSSLNDINHTNNITDDEHVVASSCPESAKSFYDDYDDNNTTINKCKYESTMSLQTPSVINNNVNLTNLQTNKVEQVINNYQASSELIDSIRKSSENVFARTEALASKKTSFKVMKPRL</sequence>
<dbReference type="PANTHER" id="PTHR15157:SF5">
    <property type="entry name" value="UV RADIATION RESISTANCE-ASSOCIATED GENE PROTEIN"/>
    <property type="match status" value="1"/>
</dbReference>
<accession>A0A834XYZ6</accession>
<dbReference type="EMBL" id="JACMRX010000003">
    <property type="protein sequence ID" value="KAF7993436.1"/>
    <property type="molecule type" value="Genomic_DNA"/>
</dbReference>
<evidence type="ECO:0000313" key="2">
    <source>
        <dbReference type="EMBL" id="KAF7993436.1"/>
    </source>
</evidence>
<comment type="caution">
    <text evidence="2">The sequence shown here is derived from an EMBL/GenBank/DDBJ whole genome shotgun (WGS) entry which is preliminary data.</text>
</comment>
<evidence type="ECO:0000313" key="3">
    <source>
        <dbReference type="Proteomes" id="UP000639338"/>
    </source>
</evidence>
<dbReference type="GO" id="GO:0035493">
    <property type="term" value="P:SNARE complex assembly"/>
    <property type="evidence" value="ECO:0007669"/>
    <property type="project" value="TreeGrafter"/>
</dbReference>
<dbReference type="PANTHER" id="PTHR15157">
    <property type="entry name" value="UV RADIATION RESISTANCE-ASSOCIATED GENE PROTEIN"/>
    <property type="match status" value="1"/>
</dbReference>
<dbReference type="AlphaFoldDB" id="A0A834XYZ6"/>